<evidence type="ECO:0000313" key="3">
    <source>
        <dbReference type="Proteomes" id="UP000199546"/>
    </source>
</evidence>
<dbReference type="CDD" id="cd05269">
    <property type="entry name" value="TMR_SDR_a"/>
    <property type="match status" value="1"/>
</dbReference>
<dbReference type="InterPro" id="IPR036291">
    <property type="entry name" value="NAD(P)-bd_dom_sf"/>
</dbReference>
<dbReference type="SUPFAM" id="SSF51735">
    <property type="entry name" value="NAD(P)-binding Rossmann-fold domains"/>
    <property type="match status" value="1"/>
</dbReference>
<dbReference type="InterPro" id="IPR008030">
    <property type="entry name" value="NmrA-like"/>
</dbReference>
<dbReference type="Pfam" id="PF05368">
    <property type="entry name" value="NmrA"/>
    <property type="match status" value="1"/>
</dbReference>
<name>A0A1I6ZSN7_9ACTN</name>
<evidence type="ECO:0000313" key="2">
    <source>
        <dbReference type="EMBL" id="SFT65729.1"/>
    </source>
</evidence>
<feature type="domain" description="NmrA-like" evidence="1">
    <location>
        <begin position="14"/>
        <end position="236"/>
    </location>
</feature>
<accession>A0A1I6ZSN7</accession>
<gene>
    <name evidence="2" type="ORF">SAMN05660657_02189</name>
</gene>
<sequence>MSPVPGAVPVAVPVAVTGATGQVGGRVARRLAAAGVPQRLLVRDPSRAPDLPGATVVAAPYGDGDAVRRALEGTSTVFMVSASESADRVDQHRAFVDAAAAAGVEHLVYLSFQGAAPDATFTLARDHWATEEHVRTRGLVHTFLRDSLYADFLPGLVGEDGVIRGPANDGRVAAVAQDDVADAAVAVLRDPAAHAGRTHDLTGPQPLTLAEVADTITAVTGRPVRYHAETVEEAFASRASYGAPGWQVEAWVSTYTAIAAGELAGVSSAVEDLTGRPATPLERLLRGPA</sequence>
<dbReference type="PANTHER" id="PTHR43162:SF1">
    <property type="entry name" value="PRESTALK A DIFFERENTIATION PROTEIN A"/>
    <property type="match status" value="1"/>
</dbReference>
<dbReference type="PANTHER" id="PTHR43162">
    <property type="match status" value="1"/>
</dbReference>
<organism evidence="2 3">
    <name type="scientific">Geodermatophilus amargosae</name>
    <dbReference type="NCBI Taxonomy" id="1296565"/>
    <lineage>
        <taxon>Bacteria</taxon>
        <taxon>Bacillati</taxon>
        <taxon>Actinomycetota</taxon>
        <taxon>Actinomycetes</taxon>
        <taxon>Geodermatophilales</taxon>
        <taxon>Geodermatophilaceae</taxon>
        <taxon>Geodermatophilus</taxon>
    </lineage>
</organism>
<dbReference type="Gene3D" id="3.90.25.10">
    <property type="entry name" value="UDP-galactose 4-epimerase, domain 1"/>
    <property type="match status" value="1"/>
</dbReference>
<proteinExistence type="predicted"/>
<dbReference type="AlphaFoldDB" id="A0A1I6ZSN7"/>
<dbReference type="InterPro" id="IPR051604">
    <property type="entry name" value="Ergot_Alk_Oxidoreductase"/>
</dbReference>
<dbReference type="STRING" id="1296565.SAMN05660657_02189"/>
<dbReference type="Gene3D" id="3.40.50.720">
    <property type="entry name" value="NAD(P)-binding Rossmann-like Domain"/>
    <property type="match status" value="1"/>
</dbReference>
<keyword evidence="3" id="KW-1185">Reference proteome</keyword>
<reference evidence="3" key="1">
    <citation type="submission" date="2016-10" db="EMBL/GenBank/DDBJ databases">
        <authorList>
            <person name="Varghese N."/>
            <person name="Submissions S."/>
        </authorList>
    </citation>
    <scope>NUCLEOTIDE SEQUENCE [LARGE SCALE GENOMIC DNA]</scope>
    <source>
        <strain evidence="3">DSM 46136</strain>
    </source>
</reference>
<protein>
    <submittedName>
        <fullName evidence="2">Uncharacterized conserved protein YbjT, contains NAD(P)-binding and DUF2867 domains</fullName>
    </submittedName>
</protein>
<dbReference type="EMBL" id="FPBA01000006">
    <property type="protein sequence ID" value="SFT65729.1"/>
    <property type="molecule type" value="Genomic_DNA"/>
</dbReference>
<dbReference type="RefSeq" id="WP_093579425.1">
    <property type="nucleotide sequence ID" value="NZ_FPBA01000006.1"/>
</dbReference>
<dbReference type="Proteomes" id="UP000199546">
    <property type="component" value="Unassembled WGS sequence"/>
</dbReference>
<evidence type="ECO:0000259" key="1">
    <source>
        <dbReference type="Pfam" id="PF05368"/>
    </source>
</evidence>
<dbReference type="OrthoDB" id="3243290at2"/>